<feature type="compositionally biased region" description="Basic residues" evidence="1">
    <location>
        <begin position="166"/>
        <end position="183"/>
    </location>
</feature>
<reference evidence="2" key="1">
    <citation type="submission" date="2022-08" db="EMBL/GenBank/DDBJ databases">
        <title>Novel sulphate-reducing endosymbionts in the free-living metamonad Anaeramoeba.</title>
        <authorList>
            <person name="Jerlstrom-Hultqvist J."/>
            <person name="Cepicka I."/>
            <person name="Gallot-Lavallee L."/>
            <person name="Salas-Leiva D."/>
            <person name="Curtis B.A."/>
            <person name="Zahonova K."/>
            <person name="Pipaliya S."/>
            <person name="Dacks J."/>
            <person name="Roger A.J."/>
        </authorList>
    </citation>
    <scope>NUCLEOTIDE SEQUENCE</scope>
    <source>
        <strain evidence="2">Busselton2</strain>
    </source>
</reference>
<organism evidence="2 3">
    <name type="scientific">Anaeramoeba flamelloides</name>
    <dbReference type="NCBI Taxonomy" id="1746091"/>
    <lineage>
        <taxon>Eukaryota</taxon>
        <taxon>Metamonada</taxon>
        <taxon>Anaeramoebidae</taxon>
        <taxon>Anaeramoeba</taxon>
    </lineage>
</organism>
<evidence type="ECO:0000313" key="2">
    <source>
        <dbReference type="EMBL" id="KAJ3447896.1"/>
    </source>
</evidence>
<dbReference type="EMBL" id="JANTQA010000015">
    <property type="protein sequence ID" value="KAJ3447896.1"/>
    <property type="molecule type" value="Genomic_DNA"/>
</dbReference>
<evidence type="ECO:0000313" key="3">
    <source>
        <dbReference type="Proteomes" id="UP001146793"/>
    </source>
</evidence>
<sequence>MQNKKKTQQKIQTQELHKLIGKLKKERSMGERLVLFLQLYPNSILGVSQNDLKSKEKDKNTTSKIPTNTNCEPQKQQAKPAENDELERPKEMKIKRNYLTKLSELTGRSRRTLERGISSFCYRQFGFVNIHPYSPEFLVFGKPEQCSSTNLEHFKNKKNQSNQSKDKKKKKIIVVGRKRKTKNSTKSQTNTPIAPQEQNFSFNCVSNNDLKPNIPQINKPLCVKSEKQTPPNQTHILLQNPSLLNNYVPNHRKRVVSLKFSQPTNFSKLQLLSEVSQHWKQLRPNSYLSNIPNNKAQILNQLQITQQKNLINNNSHSSLTFILKK</sequence>
<protein>
    <submittedName>
        <fullName evidence="2">Uncharacterized protein</fullName>
    </submittedName>
</protein>
<evidence type="ECO:0000256" key="1">
    <source>
        <dbReference type="SAM" id="MobiDB-lite"/>
    </source>
</evidence>
<feature type="region of interest" description="Disordered" evidence="1">
    <location>
        <begin position="152"/>
        <end position="193"/>
    </location>
</feature>
<feature type="compositionally biased region" description="Basic and acidic residues" evidence="1">
    <location>
        <begin position="52"/>
        <end position="61"/>
    </location>
</feature>
<dbReference type="Proteomes" id="UP001146793">
    <property type="component" value="Unassembled WGS sequence"/>
</dbReference>
<dbReference type="AlphaFoldDB" id="A0AAV8A4G2"/>
<accession>A0AAV8A4G2</accession>
<name>A0AAV8A4G2_9EUKA</name>
<feature type="region of interest" description="Disordered" evidence="1">
    <location>
        <begin position="51"/>
        <end position="90"/>
    </location>
</feature>
<gene>
    <name evidence="2" type="ORF">M0812_00369</name>
</gene>
<comment type="caution">
    <text evidence="2">The sequence shown here is derived from an EMBL/GenBank/DDBJ whole genome shotgun (WGS) entry which is preliminary data.</text>
</comment>
<feature type="compositionally biased region" description="Polar residues" evidence="1">
    <location>
        <begin position="62"/>
        <end position="77"/>
    </location>
</feature>
<proteinExistence type="predicted"/>